<sequence>MDDDCADDDCDEEDCDEEDCDEEDCDATGALDAPTVLPGAFRAPTTPPVTPPKTAAISAADVTTVPVRRQNGFGS</sequence>
<protein>
    <submittedName>
        <fullName evidence="2">Uncharacterized protein</fullName>
    </submittedName>
</protein>
<name>A0A841CSK0_9PSEU</name>
<dbReference type="EMBL" id="JACHJN010000015">
    <property type="protein sequence ID" value="MBB5960279.1"/>
    <property type="molecule type" value="Genomic_DNA"/>
</dbReference>
<proteinExistence type="predicted"/>
<dbReference type="RefSeq" id="WP_312865220.1">
    <property type="nucleotide sequence ID" value="NZ_JACHJN010000015.1"/>
</dbReference>
<keyword evidence="3" id="KW-1185">Reference proteome</keyword>
<feature type="region of interest" description="Disordered" evidence="1">
    <location>
        <begin position="1"/>
        <end position="22"/>
    </location>
</feature>
<dbReference type="AlphaFoldDB" id="A0A841CSK0"/>
<gene>
    <name evidence="2" type="ORF">FHS29_006902</name>
</gene>
<evidence type="ECO:0000313" key="2">
    <source>
        <dbReference type="EMBL" id="MBB5960279.1"/>
    </source>
</evidence>
<dbReference type="Proteomes" id="UP000547510">
    <property type="component" value="Unassembled WGS sequence"/>
</dbReference>
<evidence type="ECO:0000313" key="3">
    <source>
        <dbReference type="Proteomes" id="UP000547510"/>
    </source>
</evidence>
<reference evidence="2 3" key="1">
    <citation type="submission" date="2020-08" db="EMBL/GenBank/DDBJ databases">
        <title>Genomic Encyclopedia of Type Strains, Phase III (KMG-III): the genomes of soil and plant-associated and newly described type strains.</title>
        <authorList>
            <person name="Whitman W."/>
        </authorList>
    </citation>
    <scope>NUCLEOTIDE SEQUENCE [LARGE SCALE GENOMIC DNA]</scope>
    <source>
        <strain evidence="2 3">CECT 8640</strain>
    </source>
</reference>
<accession>A0A841CSK0</accession>
<comment type="caution">
    <text evidence="2">The sequence shown here is derived from an EMBL/GenBank/DDBJ whole genome shotgun (WGS) entry which is preliminary data.</text>
</comment>
<organism evidence="2 3">
    <name type="scientific">Saccharothrix tamanrassetensis</name>
    <dbReference type="NCBI Taxonomy" id="1051531"/>
    <lineage>
        <taxon>Bacteria</taxon>
        <taxon>Bacillati</taxon>
        <taxon>Actinomycetota</taxon>
        <taxon>Actinomycetes</taxon>
        <taxon>Pseudonocardiales</taxon>
        <taxon>Pseudonocardiaceae</taxon>
        <taxon>Saccharothrix</taxon>
    </lineage>
</organism>
<evidence type="ECO:0000256" key="1">
    <source>
        <dbReference type="SAM" id="MobiDB-lite"/>
    </source>
</evidence>